<dbReference type="Proteomes" id="UP000241769">
    <property type="component" value="Unassembled WGS sequence"/>
</dbReference>
<feature type="transmembrane region" description="Helical" evidence="1">
    <location>
        <begin position="43"/>
        <end position="61"/>
    </location>
</feature>
<comment type="caution">
    <text evidence="2">The sequence shown here is derived from an EMBL/GenBank/DDBJ whole genome shotgun (WGS) entry which is preliminary data.</text>
</comment>
<evidence type="ECO:0000256" key="1">
    <source>
        <dbReference type="SAM" id="Phobius"/>
    </source>
</evidence>
<organism evidence="2 3">
    <name type="scientific">Planoprotostelium fungivorum</name>
    <dbReference type="NCBI Taxonomy" id="1890364"/>
    <lineage>
        <taxon>Eukaryota</taxon>
        <taxon>Amoebozoa</taxon>
        <taxon>Evosea</taxon>
        <taxon>Variosea</taxon>
        <taxon>Cavosteliida</taxon>
        <taxon>Cavosteliaceae</taxon>
        <taxon>Planoprotostelium</taxon>
    </lineage>
</organism>
<protein>
    <submittedName>
        <fullName evidence="2">Uncharacterized protein</fullName>
    </submittedName>
</protein>
<name>A0A2P6N8S0_9EUKA</name>
<dbReference type="AlphaFoldDB" id="A0A2P6N8S0"/>
<feature type="transmembrane region" description="Helical" evidence="1">
    <location>
        <begin position="103"/>
        <end position="125"/>
    </location>
</feature>
<feature type="non-terminal residue" evidence="2">
    <location>
        <position position="182"/>
    </location>
</feature>
<accession>A0A2P6N8S0</accession>
<evidence type="ECO:0000313" key="2">
    <source>
        <dbReference type="EMBL" id="PRP80344.1"/>
    </source>
</evidence>
<evidence type="ECO:0000313" key="3">
    <source>
        <dbReference type="Proteomes" id="UP000241769"/>
    </source>
</evidence>
<reference evidence="2 3" key="1">
    <citation type="journal article" date="2018" name="Genome Biol. Evol.">
        <title>Multiple Roots of Fruiting Body Formation in Amoebozoa.</title>
        <authorList>
            <person name="Hillmann F."/>
            <person name="Forbes G."/>
            <person name="Novohradska S."/>
            <person name="Ferling I."/>
            <person name="Riege K."/>
            <person name="Groth M."/>
            <person name="Westermann M."/>
            <person name="Marz M."/>
            <person name="Spaller T."/>
            <person name="Winckler T."/>
            <person name="Schaap P."/>
            <person name="Glockner G."/>
        </authorList>
    </citation>
    <scope>NUCLEOTIDE SEQUENCE [LARGE SCALE GENOMIC DNA]</scope>
    <source>
        <strain evidence="2 3">Jena</strain>
    </source>
</reference>
<proteinExistence type="predicted"/>
<keyword evidence="3" id="KW-1185">Reference proteome</keyword>
<keyword evidence="1" id="KW-1133">Transmembrane helix</keyword>
<dbReference type="EMBL" id="MDYQ01000153">
    <property type="protein sequence ID" value="PRP80344.1"/>
    <property type="molecule type" value="Genomic_DNA"/>
</dbReference>
<keyword evidence="1" id="KW-0472">Membrane</keyword>
<dbReference type="InParanoid" id="A0A2P6N8S0"/>
<keyword evidence="1" id="KW-0812">Transmembrane</keyword>
<gene>
    <name evidence="2" type="ORF">PROFUN_12096</name>
</gene>
<sequence length="182" mass="20025">MQTGWKTLLLFPFIRNSPGDHFSRNQEQGPQVRQDLRKTSTTLSFNILSLILGLVFVSSLLHQLPESYSTKVLGPHLARLLLEDHFKPPSTDHLHQLQGKDTLGLLISLCGFFKSGGTAAGLYGVLRASQALARIAAALGVVLTASCLNITSEGLKDIINKAVDERTRACMAPFNHIWTEYI</sequence>